<evidence type="ECO:0000313" key="3">
    <source>
        <dbReference type="Proteomes" id="UP001519887"/>
    </source>
</evidence>
<dbReference type="EMBL" id="JAHZIK010001678">
    <property type="protein sequence ID" value="MBW7459510.1"/>
    <property type="molecule type" value="Genomic_DNA"/>
</dbReference>
<gene>
    <name evidence="2" type="ORF">K0U00_36180</name>
</gene>
<accession>A0ABS7CF03</accession>
<feature type="domain" description="SLH" evidence="1">
    <location>
        <begin position="19"/>
        <end position="78"/>
    </location>
</feature>
<protein>
    <submittedName>
        <fullName evidence="2">S-layer homology domain-containing protein</fullName>
    </submittedName>
</protein>
<dbReference type="Pfam" id="PF00395">
    <property type="entry name" value="SLH"/>
    <property type="match status" value="1"/>
</dbReference>
<dbReference type="PROSITE" id="PS51272">
    <property type="entry name" value="SLH"/>
    <property type="match status" value="1"/>
</dbReference>
<organism evidence="2 3">
    <name type="scientific">Paenibacillus sepulcri</name>
    <dbReference type="NCBI Taxonomy" id="359917"/>
    <lineage>
        <taxon>Bacteria</taxon>
        <taxon>Bacillati</taxon>
        <taxon>Bacillota</taxon>
        <taxon>Bacilli</taxon>
        <taxon>Bacillales</taxon>
        <taxon>Paenibacillaceae</taxon>
        <taxon>Paenibacillus</taxon>
    </lineage>
</organism>
<feature type="non-terminal residue" evidence="2">
    <location>
        <position position="1"/>
    </location>
</feature>
<reference evidence="2 3" key="1">
    <citation type="submission" date="2021-07" db="EMBL/GenBank/DDBJ databases">
        <title>Paenibacillus radiodurans sp. nov., isolated from the southeastern edge of Tengger Desert.</title>
        <authorList>
            <person name="Zhang G."/>
        </authorList>
    </citation>
    <scope>NUCLEOTIDE SEQUENCE [LARGE SCALE GENOMIC DNA]</scope>
    <source>
        <strain evidence="2 3">CCM 7311</strain>
    </source>
</reference>
<evidence type="ECO:0000259" key="1">
    <source>
        <dbReference type="PROSITE" id="PS51272"/>
    </source>
</evidence>
<evidence type="ECO:0000313" key="2">
    <source>
        <dbReference type="EMBL" id="MBW7459510.1"/>
    </source>
</evidence>
<sequence>QGSHHPCGGFRAAVNPAQPGTYNDSGKISAWAQEAVNEATGLGIIQGDEDGAFKPDALSTRAETALMLYRMLDKLSFI</sequence>
<keyword evidence="3" id="KW-1185">Reference proteome</keyword>
<dbReference type="InterPro" id="IPR001119">
    <property type="entry name" value="SLH_dom"/>
</dbReference>
<proteinExistence type="predicted"/>
<comment type="caution">
    <text evidence="2">The sequence shown here is derived from an EMBL/GenBank/DDBJ whole genome shotgun (WGS) entry which is preliminary data.</text>
</comment>
<dbReference type="Proteomes" id="UP001519887">
    <property type="component" value="Unassembled WGS sequence"/>
</dbReference>
<name>A0ABS7CF03_9BACL</name>